<protein>
    <submittedName>
        <fullName evidence="6">ATPase component</fullName>
    </submittedName>
</protein>
<evidence type="ECO:0000256" key="4">
    <source>
        <dbReference type="ARBA" id="ARBA00022840"/>
    </source>
</evidence>
<proteinExistence type="inferred from homology"/>
<dbReference type="RefSeq" id="WP_006286161.1">
    <property type="nucleotide sequence ID" value="NZ_BALG01000133.1"/>
</dbReference>
<accession>M9LI69</accession>
<dbReference type="GO" id="GO:0016887">
    <property type="term" value="F:ATP hydrolysis activity"/>
    <property type="evidence" value="ECO:0007669"/>
    <property type="project" value="InterPro"/>
</dbReference>
<evidence type="ECO:0000313" key="7">
    <source>
        <dbReference type="Proteomes" id="UP000029453"/>
    </source>
</evidence>
<gene>
    <name evidence="6" type="ORF">PPOP_2035</name>
</gene>
<sequence length="216" mass="23857">MGNDVVLSLSGVTKKFREHLVLKHIDLQVNAGDVIGIVGVNGSGKTTLLKTIMGFMYPDKGTVQVKGKNVSPGMLGNLPDRVGALIEDPLFLPQFTGFQNLSLLASIRNEMKRDDIIKVMEQVGLHPFLKRTVRKYSLGMRQRLGIAQAIMENPVLVLFDEPTNGLDTEGVKRFHSIVHSMTQSGVSFIIVSHRTEDTSSLCKVTYRLEQGQLLPN</sequence>
<keyword evidence="3" id="KW-0547">Nucleotide-binding</keyword>
<comment type="caution">
    <text evidence="6">The sequence shown here is derived from an EMBL/GenBank/DDBJ whole genome shotgun (WGS) entry which is preliminary data.</text>
</comment>
<dbReference type="PROSITE" id="PS00211">
    <property type="entry name" value="ABC_TRANSPORTER_1"/>
    <property type="match status" value="1"/>
</dbReference>
<name>M9LI69_PAEPP</name>
<dbReference type="Gene3D" id="3.40.50.300">
    <property type="entry name" value="P-loop containing nucleotide triphosphate hydrolases"/>
    <property type="match status" value="1"/>
</dbReference>
<evidence type="ECO:0000256" key="1">
    <source>
        <dbReference type="ARBA" id="ARBA00005417"/>
    </source>
</evidence>
<evidence type="ECO:0000259" key="5">
    <source>
        <dbReference type="PROSITE" id="PS50893"/>
    </source>
</evidence>
<dbReference type="InterPro" id="IPR027417">
    <property type="entry name" value="P-loop_NTPase"/>
</dbReference>
<comment type="similarity">
    <text evidence="1">Belongs to the ABC transporter superfamily.</text>
</comment>
<evidence type="ECO:0000313" key="6">
    <source>
        <dbReference type="EMBL" id="GAC42675.1"/>
    </source>
</evidence>
<dbReference type="InterPro" id="IPR017871">
    <property type="entry name" value="ABC_transporter-like_CS"/>
</dbReference>
<dbReference type="PROSITE" id="PS50893">
    <property type="entry name" value="ABC_TRANSPORTER_2"/>
    <property type="match status" value="1"/>
</dbReference>
<dbReference type="Pfam" id="PF00005">
    <property type="entry name" value="ABC_tran"/>
    <property type="match status" value="1"/>
</dbReference>
<feature type="domain" description="ABC transporter" evidence="5">
    <location>
        <begin position="7"/>
        <end position="214"/>
    </location>
</feature>
<dbReference type="PANTHER" id="PTHR43335">
    <property type="entry name" value="ABC TRANSPORTER, ATP-BINDING PROTEIN"/>
    <property type="match status" value="1"/>
</dbReference>
<dbReference type="AlphaFoldDB" id="M9LI69"/>
<dbReference type="InterPro" id="IPR003593">
    <property type="entry name" value="AAA+_ATPase"/>
</dbReference>
<evidence type="ECO:0000256" key="2">
    <source>
        <dbReference type="ARBA" id="ARBA00022448"/>
    </source>
</evidence>
<dbReference type="EMBL" id="BALG01000133">
    <property type="protein sequence ID" value="GAC42675.1"/>
    <property type="molecule type" value="Genomic_DNA"/>
</dbReference>
<dbReference type="InterPro" id="IPR003439">
    <property type="entry name" value="ABC_transporter-like_ATP-bd"/>
</dbReference>
<dbReference type="PANTHER" id="PTHR43335:SF4">
    <property type="entry name" value="ABC TRANSPORTER, ATP-BINDING PROTEIN"/>
    <property type="match status" value="1"/>
</dbReference>
<keyword evidence="4" id="KW-0067">ATP-binding</keyword>
<dbReference type="SMART" id="SM00382">
    <property type="entry name" value="AAA"/>
    <property type="match status" value="1"/>
</dbReference>
<dbReference type="GO" id="GO:0005524">
    <property type="term" value="F:ATP binding"/>
    <property type="evidence" value="ECO:0007669"/>
    <property type="project" value="UniProtKB-KW"/>
</dbReference>
<keyword evidence="2" id="KW-0813">Transport</keyword>
<keyword evidence="7" id="KW-1185">Reference proteome</keyword>
<dbReference type="Proteomes" id="UP000029453">
    <property type="component" value="Unassembled WGS sequence"/>
</dbReference>
<reference evidence="6 7" key="1">
    <citation type="submission" date="2012-10" db="EMBL/GenBank/DDBJ databases">
        <title>Draft Genome Sequence of Paenibacillus popilliae ATCC 14706T.</title>
        <authorList>
            <person name="Iiyama K."/>
            <person name="Mori K."/>
            <person name="Mon H."/>
            <person name="Chieda Y."/>
            <person name="Lee J.M."/>
            <person name="Kusakabe T."/>
            <person name="Tashiro K."/>
            <person name="Asano S."/>
            <person name="Yasunaga-Aoki C."/>
            <person name="Shimizu S."/>
        </authorList>
    </citation>
    <scope>NUCLEOTIDE SEQUENCE [LARGE SCALE GENOMIC DNA]</scope>
    <source>
        <strain evidence="6 7">ATCC 14706</strain>
    </source>
</reference>
<organism evidence="6 7">
    <name type="scientific">Paenibacillus popilliae ATCC 14706</name>
    <dbReference type="NCBI Taxonomy" id="1212764"/>
    <lineage>
        <taxon>Bacteria</taxon>
        <taxon>Bacillati</taxon>
        <taxon>Bacillota</taxon>
        <taxon>Bacilli</taxon>
        <taxon>Bacillales</taxon>
        <taxon>Paenibacillaceae</taxon>
        <taxon>Paenibacillus</taxon>
    </lineage>
</organism>
<dbReference type="OrthoDB" id="9804819at2"/>
<dbReference type="SUPFAM" id="SSF52540">
    <property type="entry name" value="P-loop containing nucleoside triphosphate hydrolases"/>
    <property type="match status" value="1"/>
</dbReference>
<evidence type="ECO:0000256" key="3">
    <source>
        <dbReference type="ARBA" id="ARBA00022741"/>
    </source>
</evidence>